<evidence type="ECO:0000313" key="2">
    <source>
        <dbReference type="EMBL" id="RPD86219.1"/>
    </source>
</evidence>
<sequence>MQIIGFFVLCGFFYWLAKPVKHTYPPAAAFDKQHLGAVKGSRVLLALVSVAAVALLLASIAAVAALAKHHLPGL</sequence>
<keyword evidence="1" id="KW-0812">Transmembrane</keyword>
<proteinExistence type="predicted"/>
<dbReference type="Proteomes" id="UP000272412">
    <property type="component" value="Unassembled WGS sequence"/>
</dbReference>
<evidence type="ECO:0000256" key="1">
    <source>
        <dbReference type="SAM" id="Phobius"/>
    </source>
</evidence>
<keyword evidence="3" id="KW-1185">Reference proteome</keyword>
<name>A0A3N4N4G6_9NEIS</name>
<comment type="caution">
    <text evidence="2">The sequence shown here is derived from an EMBL/GenBank/DDBJ whole genome shotgun (WGS) entry which is preliminary data.</text>
</comment>
<protein>
    <submittedName>
        <fullName evidence="2">Uncharacterized protein</fullName>
    </submittedName>
</protein>
<organism evidence="2 3">
    <name type="scientific">Neisseria weixii</name>
    <dbReference type="NCBI Taxonomy" id="1853276"/>
    <lineage>
        <taxon>Bacteria</taxon>
        <taxon>Pseudomonadati</taxon>
        <taxon>Pseudomonadota</taxon>
        <taxon>Betaproteobacteria</taxon>
        <taxon>Neisseriales</taxon>
        <taxon>Neisseriaceae</taxon>
        <taxon>Neisseria</taxon>
    </lineage>
</organism>
<gene>
    <name evidence="2" type="ORF">EGK74_08230</name>
</gene>
<keyword evidence="1" id="KW-1133">Transmembrane helix</keyword>
<feature type="transmembrane region" description="Helical" evidence="1">
    <location>
        <begin position="43"/>
        <end position="67"/>
    </location>
</feature>
<reference evidence="2 3" key="1">
    <citation type="submission" date="2018-11" db="EMBL/GenBank/DDBJ databases">
        <title>Neisseria weixii sp. nov. isolated from the rectal contents of plateau pika (Ochotona cruzoniae).</title>
        <authorList>
            <person name="Zhang G."/>
        </authorList>
    </citation>
    <scope>NUCLEOTIDE SEQUENCE [LARGE SCALE GENOMIC DNA]</scope>
    <source>
        <strain evidence="2 3">10009</strain>
    </source>
</reference>
<dbReference type="AlphaFoldDB" id="A0A3N4N4G6"/>
<keyword evidence="1" id="KW-0472">Membrane</keyword>
<dbReference type="EMBL" id="RPFL01000020">
    <property type="protein sequence ID" value="RPD86219.1"/>
    <property type="molecule type" value="Genomic_DNA"/>
</dbReference>
<evidence type="ECO:0000313" key="3">
    <source>
        <dbReference type="Proteomes" id="UP000272412"/>
    </source>
</evidence>
<dbReference type="RefSeq" id="WP_123804369.1">
    <property type="nucleotide sequence ID" value="NZ_RPFL01000020.1"/>
</dbReference>
<accession>A0A3N4N4G6</accession>